<sequence length="130" mass="15499">MKAASVEGNSIYTIMDTLSEIAMELINEMDDSGKFLDFILKEVYGKPKPSVLPIVRSYWKDEDDFMLRLSTLTSDLKRRHQEYMEEHRKDTNLIRRIDCLNKNIEREQTEERRRTTRQTTITNYYPTGRN</sequence>
<evidence type="ECO:0000313" key="3">
    <source>
        <dbReference type="Proteomes" id="UP001054837"/>
    </source>
</evidence>
<name>A0AAV4VI85_9ARAC</name>
<dbReference type="AlphaFoldDB" id="A0AAV4VI85"/>
<protein>
    <submittedName>
        <fullName evidence="2">Uncharacterized protein</fullName>
    </submittedName>
</protein>
<evidence type="ECO:0000256" key="1">
    <source>
        <dbReference type="SAM" id="MobiDB-lite"/>
    </source>
</evidence>
<comment type="caution">
    <text evidence="2">The sequence shown here is derived from an EMBL/GenBank/DDBJ whole genome shotgun (WGS) entry which is preliminary data.</text>
</comment>
<organism evidence="2 3">
    <name type="scientific">Caerostris darwini</name>
    <dbReference type="NCBI Taxonomy" id="1538125"/>
    <lineage>
        <taxon>Eukaryota</taxon>
        <taxon>Metazoa</taxon>
        <taxon>Ecdysozoa</taxon>
        <taxon>Arthropoda</taxon>
        <taxon>Chelicerata</taxon>
        <taxon>Arachnida</taxon>
        <taxon>Araneae</taxon>
        <taxon>Araneomorphae</taxon>
        <taxon>Entelegynae</taxon>
        <taxon>Araneoidea</taxon>
        <taxon>Araneidae</taxon>
        <taxon>Caerostris</taxon>
    </lineage>
</organism>
<accession>A0AAV4VI85</accession>
<reference evidence="2 3" key="1">
    <citation type="submission" date="2021-06" db="EMBL/GenBank/DDBJ databases">
        <title>Caerostris darwini draft genome.</title>
        <authorList>
            <person name="Kono N."/>
            <person name="Arakawa K."/>
        </authorList>
    </citation>
    <scope>NUCLEOTIDE SEQUENCE [LARGE SCALE GENOMIC DNA]</scope>
</reference>
<keyword evidence="3" id="KW-1185">Reference proteome</keyword>
<evidence type="ECO:0000313" key="2">
    <source>
        <dbReference type="EMBL" id="GIY70022.1"/>
    </source>
</evidence>
<feature type="region of interest" description="Disordered" evidence="1">
    <location>
        <begin position="108"/>
        <end position="130"/>
    </location>
</feature>
<dbReference type="EMBL" id="BPLQ01013129">
    <property type="protein sequence ID" value="GIY70022.1"/>
    <property type="molecule type" value="Genomic_DNA"/>
</dbReference>
<dbReference type="Proteomes" id="UP001054837">
    <property type="component" value="Unassembled WGS sequence"/>
</dbReference>
<gene>
    <name evidence="2" type="ORF">CDAR_536741</name>
</gene>
<proteinExistence type="predicted"/>